<protein>
    <submittedName>
        <fullName evidence="2">4364_t:CDS:1</fullName>
    </submittedName>
</protein>
<comment type="caution">
    <text evidence="2">The sequence shown here is derived from an EMBL/GenBank/DDBJ whole genome shotgun (WGS) entry which is preliminary data.</text>
</comment>
<organism evidence="2 3">
    <name type="scientific">Diversispora eburnea</name>
    <dbReference type="NCBI Taxonomy" id="1213867"/>
    <lineage>
        <taxon>Eukaryota</taxon>
        <taxon>Fungi</taxon>
        <taxon>Fungi incertae sedis</taxon>
        <taxon>Mucoromycota</taxon>
        <taxon>Glomeromycotina</taxon>
        <taxon>Glomeromycetes</taxon>
        <taxon>Diversisporales</taxon>
        <taxon>Diversisporaceae</taxon>
        <taxon>Diversispora</taxon>
    </lineage>
</organism>
<feature type="compositionally biased region" description="Basic and acidic residues" evidence="1">
    <location>
        <begin position="31"/>
        <end position="44"/>
    </location>
</feature>
<name>A0A9N8ZSJ9_9GLOM</name>
<feature type="compositionally biased region" description="Basic residues" evidence="1">
    <location>
        <begin position="15"/>
        <end position="30"/>
    </location>
</feature>
<feature type="non-terminal residue" evidence="2">
    <location>
        <position position="50"/>
    </location>
</feature>
<keyword evidence="3" id="KW-1185">Reference proteome</keyword>
<evidence type="ECO:0000313" key="2">
    <source>
        <dbReference type="EMBL" id="CAG8505373.1"/>
    </source>
</evidence>
<dbReference type="EMBL" id="CAJVPK010000401">
    <property type="protein sequence ID" value="CAG8505373.1"/>
    <property type="molecule type" value="Genomic_DNA"/>
</dbReference>
<feature type="region of interest" description="Disordered" evidence="1">
    <location>
        <begin position="1"/>
        <end position="50"/>
    </location>
</feature>
<evidence type="ECO:0000313" key="3">
    <source>
        <dbReference type="Proteomes" id="UP000789706"/>
    </source>
</evidence>
<proteinExistence type="predicted"/>
<accession>A0A9N8ZSJ9</accession>
<dbReference type="Proteomes" id="UP000789706">
    <property type="component" value="Unassembled WGS sequence"/>
</dbReference>
<dbReference type="AlphaFoldDB" id="A0A9N8ZSJ9"/>
<gene>
    <name evidence="2" type="ORF">DEBURN_LOCUS4895</name>
</gene>
<evidence type="ECO:0000256" key="1">
    <source>
        <dbReference type="SAM" id="MobiDB-lite"/>
    </source>
</evidence>
<sequence length="50" mass="5687">AVPPRRYLSPSPPPTKKRGRPLKRGPGRPRKNVDNAMPKETKDRKAIKKN</sequence>
<reference evidence="2" key="1">
    <citation type="submission" date="2021-06" db="EMBL/GenBank/DDBJ databases">
        <authorList>
            <person name="Kallberg Y."/>
            <person name="Tangrot J."/>
            <person name="Rosling A."/>
        </authorList>
    </citation>
    <scope>NUCLEOTIDE SEQUENCE</scope>
    <source>
        <strain evidence="2">AZ414A</strain>
    </source>
</reference>